<proteinExistence type="predicted"/>
<dbReference type="Proteomes" id="UP001303368">
    <property type="component" value="Segment"/>
</dbReference>
<protein>
    <recommendedName>
        <fullName evidence="3">Phage protein</fullName>
    </recommendedName>
</protein>
<evidence type="ECO:0000313" key="1">
    <source>
        <dbReference type="EMBL" id="WNG73445.1"/>
    </source>
</evidence>
<evidence type="ECO:0000313" key="2">
    <source>
        <dbReference type="Proteomes" id="UP001303368"/>
    </source>
</evidence>
<accession>A0AAX4B0B3</accession>
<organism evidence="1 2">
    <name type="scientific">Pseudomonas phage 109</name>
    <dbReference type="NCBI Taxonomy" id="3056216"/>
    <lineage>
        <taxon>Viruses</taxon>
        <taxon>Duplodnaviria</taxon>
        <taxon>Heunggongvirae</taxon>
        <taxon>Uroviricota</taxon>
        <taxon>Caudoviricetes</taxon>
        <taxon>Lindbergviridae</taxon>
        <taxon>Pbunavirus</taxon>
        <taxon>Pbunavirus pv109</taxon>
    </lineage>
</organism>
<sequence>MFSANDAAKIRILTKNSSPDSRKLPFLGNSGNLESLLPQGFNRGNS</sequence>
<dbReference type="EMBL" id="OQ831730">
    <property type="protein sequence ID" value="WNG73445.1"/>
    <property type="molecule type" value="Genomic_DNA"/>
</dbReference>
<keyword evidence="2" id="KW-1185">Reference proteome</keyword>
<evidence type="ECO:0008006" key="3">
    <source>
        <dbReference type="Google" id="ProtNLM"/>
    </source>
</evidence>
<name>A0AAX4B0B3_9CAUD</name>
<reference evidence="1 2" key="1">
    <citation type="journal article" date="2023" name="Antimicrob. Agents Chemother.">
        <title>Phage-antibiotic combinations against multidrug-resistant Pseudomonas aeruginosa in in vitro static and dynamic biofilm models.</title>
        <authorList>
            <person name="Holger D.J."/>
            <person name="El Ghali A."/>
            <person name="Bhutani N."/>
            <person name="Lev K.L."/>
            <person name="Stamper K."/>
            <person name="Kebriaei R."/>
            <person name="Kunz Coyne A.J."/>
            <person name="Morisette T."/>
            <person name="Shah R."/>
            <person name="Alexander J."/>
            <person name="Lehman S.M."/>
            <person name="Rojas L.J."/>
            <person name="Marshall S.H."/>
            <person name="Bonomo R.A."/>
            <person name="Rybak M.J."/>
        </authorList>
    </citation>
    <scope>NUCLEOTIDE SEQUENCE [LARGE SCALE GENOMIC DNA]</scope>
</reference>
<gene>
    <name evidence="1" type="ORF">109_044</name>
</gene>